<evidence type="ECO:0000259" key="1">
    <source>
        <dbReference type="Pfam" id="PF15916"/>
    </source>
</evidence>
<protein>
    <submittedName>
        <fullName evidence="2">Nudix hydrolase 20</fullName>
    </submittedName>
</protein>
<comment type="caution">
    <text evidence="2">The sequence shown here is derived from an EMBL/GenBank/DDBJ whole genome shotgun (WGS) entry which is preliminary data.</text>
</comment>
<dbReference type="InterPro" id="IPR031804">
    <property type="entry name" value="DUF4743"/>
</dbReference>
<dbReference type="GO" id="GO:0016787">
    <property type="term" value="F:hydrolase activity"/>
    <property type="evidence" value="ECO:0007669"/>
    <property type="project" value="UniProtKB-KW"/>
</dbReference>
<gene>
    <name evidence="2" type="ORF">V5N11_032636</name>
</gene>
<keyword evidence="2" id="KW-0378">Hydrolase</keyword>
<evidence type="ECO:0000313" key="3">
    <source>
        <dbReference type="Proteomes" id="UP001558713"/>
    </source>
</evidence>
<dbReference type="Proteomes" id="UP001558713">
    <property type="component" value="Unassembled WGS sequence"/>
</dbReference>
<dbReference type="EMBL" id="JBANAX010000904">
    <property type="protein sequence ID" value="KAL1189223.1"/>
    <property type="molecule type" value="Genomic_DNA"/>
</dbReference>
<evidence type="ECO:0000313" key="2">
    <source>
        <dbReference type="EMBL" id="KAL1189223.1"/>
    </source>
</evidence>
<name>A0ABD0Z3D0_CARAN</name>
<dbReference type="Pfam" id="PF15916">
    <property type="entry name" value="DUF4743"/>
    <property type="match status" value="1"/>
</dbReference>
<sequence>MQMIHPNDLLGPYSDDILTFSQNGGHVTLNLKFEKPEDRTRVVSDVIKVLGDKGIIPGIQNELYPVKPSFNAPVYFSIERAAAPHFRVKGYGVHMNGYV</sequence>
<dbReference type="AlphaFoldDB" id="A0ABD0Z3D0"/>
<feature type="domain" description="DUF4743" evidence="1">
    <location>
        <begin position="16"/>
        <end position="89"/>
    </location>
</feature>
<organism evidence="2 3">
    <name type="scientific">Cardamine amara subsp. amara</name>
    <dbReference type="NCBI Taxonomy" id="228776"/>
    <lineage>
        <taxon>Eukaryota</taxon>
        <taxon>Viridiplantae</taxon>
        <taxon>Streptophyta</taxon>
        <taxon>Embryophyta</taxon>
        <taxon>Tracheophyta</taxon>
        <taxon>Spermatophyta</taxon>
        <taxon>Magnoliopsida</taxon>
        <taxon>eudicotyledons</taxon>
        <taxon>Gunneridae</taxon>
        <taxon>Pentapetalae</taxon>
        <taxon>rosids</taxon>
        <taxon>malvids</taxon>
        <taxon>Brassicales</taxon>
        <taxon>Brassicaceae</taxon>
        <taxon>Cardamineae</taxon>
        <taxon>Cardamine</taxon>
    </lineage>
</organism>
<proteinExistence type="predicted"/>
<reference evidence="2 3" key="1">
    <citation type="submission" date="2024-04" db="EMBL/GenBank/DDBJ databases">
        <title>Genome assembly C_amara_ONT_v2.</title>
        <authorList>
            <person name="Yant L."/>
            <person name="Moore C."/>
            <person name="Slenker M."/>
        </authorList>
    </citation>
    <scope>NUCLEOTIDE SEQUENCE [LARGE SCALE GENOMIC DNA]</scope>
    <source>
        <tissue evidence="2">Leaf</tissue>
    </source>
</reference>
<accession>A0ABD0Z3D0</accession>
<dbReference type="Gene3D" id="3.30.750.160">
    <property type="match status" value="1"/>
</dbReference>
<keyword evidence="3" id="KW-1185">Reference proteome</keyword>